<dbReference type="OrthoDB" id="5987198at2759"/>
<evidence type="ECO:0000313" key="2">
    <source>
        <dbReference type="EMBL" id="THH16194.1"/>
    </source>
</evidence>
<evidence type="ECO:0000259" key="1">
    <source>
        <dbReference type="PROSITE" id="PS50011"/>
    </source>
</evidence>
<dbReference type="SUPFAM" id="SSF56112">
    <property type="entry name" value="Protein kinase-like (PK-like)"/>
    <property type="match status" value="1"/>
</dbReference>
<evidence type="ECO:0000313" key="3">
    <source>
        <dbReference type="Proteomes" id="UP000308730"/>
    </source>
</evidence>
<reference evidence="2 3" key="1">
    <citation type="submission" date="2019-02" db="EMBL/GenBank/DDBJ databases">
        <title>Genome sequencing of the rare red list fungi Antrodiella citrinella (Flaviporus citrinellus).</title>
        <authorList>
            <person name="Buettner E."/>
            <person name="Kellner H."/>
        </authorList>
    </citation>
    <scope>NUCLEOTIDE SEQUENCE [LARGE SCALE GENOMIC DNA]</scope>
    <source>
        <strain evidence="2 3">DSM 108506</strain>
    </source>
</reference>
<organism evidence="2 3">
    <name type="scientific">Antrodiella citrinella</name>
    <dbReference type="NCBI Taxonomy" id="2447956"/>
    <lineage>
        <taxon>Eukaryota</taxon>
        <taxon>Fungi</taxon>
        <taxon>Dikarya</taxon>
        <taxon>Basidiomycota</taxon>
        <taxon>Agaricomycotina</taxon>
        <taxon>Agaricomycetes</taxon>
        <taxon>Polyporales</taxon>
        <taxon>Steccherinaceae</taxon>
        <taxon>Antrodiella</taxon>
    </lineage>
</organism>
<keyword evidence="3" id="KW-1185">Reference proteome</keyword>
<dbReference type="GO" id="GO:0004672">
    <property type="term" value="F:protein kinase activity"/>
    <property type="evidence" value="ECO:0007669"/>
    <property type="project" value="InterPro"/>
</dbReference>
<comment type="caution">
    <text evidence="2">The sequence shown here is derived from an EMBL/GenBank/DDBJ whole genome shotgun (WGS) entry which is preliminary data.</text>
</comment>
<dbReference type="PROSITE" id="PS50011">
    <property type="entry name" value="PROTEIN_KINASE_DOM"/>
    <property type="match status" value="1"/>
</dbReference>
<dbReference type="EMBL" id="SGPM01000754">
    <property type="protein sequence ID" value="THH16194.1"/>
    <property type="molecule type" value="Genomic_DNA"/>
</dbReference>
<proteinExistence type="predicted"/>
<dbReference type="Gene3D" id="1.10.510.10">
    <property type="entry name" value="Transferase(Phosphotransferase) domain 1"/>
    <property type="match status" value="1"/>
</dbReference>
<accession>A0A4S4LUM0</accession>
<dbReference type="AlphaFoldDB" id="A0A4S4LUM0"/>
<dbReference type="InterPro" id="IPR000719">
    <property type="entry name" value="Prot_kinase_dom"/>
</dbReference>
<protein>
    <recommendedName>
        <fullName evidence="1">Protein kinase domain-containing protein</fullName>
    </recommendedName>
</protein>
<sequence>MLYLRPYYDPEFEVVEEVVEFVRQTLEGLTFIHSQGVAHRDCSTMNIMMDGRPLYPEDHHPQRTQLTIDGSRMARHLSRSERPVKYYYIDWGLSSHFKDGQSPYVLGAKCADRKAPELSNEYPYNAYMLDVFILGHMYEKDLTQIYHGLDFLEPLILAMTQQQPERRPTAEVALRMFYEIRRNMNRTQLPWRLRRRNESGTERVMYDTLSAAKVGLNLVRKGFMGT</sequence>
<feature type="domain" description="Protein kinase" evidence="1">
    <location>
        <begin position="1"/>
        <end position="226"/>
    </location>
</feature>
<name>A0A4S4LUM0_9APHY</name>
<dbReference type="GO" id="GO:0005524">
    <property type="term" value="F:ATP binding"/>
    <property type="evidence" value="ECO:0007669"/>
    <property type="project" value="InterPro"/>
</dbReference>
<dbReference type="Proteomes" id="UP000308730">
    <property type="component" value="Unassembled WGS sequence"/>
</dbReference>
<dbReference type="InterPro" id="IPR011009">
    <property type="entry name" value="Kinase-like_dom_sf"/>
</dbReference>
<gene>
    <name evidence="2" type="ORF">EUX98_g9342</name>
</gene>